<dbReference type="KEGG" id="kic:KCMC57_63710"/>
<keyword evidence="1" id="KW-0614">Plasmid</keyword>
<reference evidence="1" key="1">
    <citation type="submission" date="2024-07" db="EMBL/GenBank/DDBJ databases">
        <title>Complete genome sequences of cellulolytic bacteria, Kitasatospora sp. CMC57 and Streptomyces sp. CMC78, isolated from Japanese agricultural soil.</title>
        <authorList>
            <person name="Hashimoto T."/>
            <person name="Ito M."/>
            <person name="Iwamoto M."/>
            <person name="Fukahori D."/>
            <person name="Shoda T."/>
            <person name="Sakoda M."/>
            <person name="Morohoshi T."/>
            <person name="Mitsuboshi M."/>
            <person name="Nishizawa T."/>
        </authorList>
    </citation>
    <scope>NUCLEOTIDE SEQUENCE</scope>
    <source>
        <strain evidence="1">CMC57</strain>
        <plasmid evidence="1">pCMC57_01</plasmid>
    </source>
</reference>
<dbReference type="AlphaFoldDB" id="A0AB33K8K0"/>
<accession>A0AB33K8K0</accession>
<name>A0AB33K8K0_9ACTN</name>
<geneLocation type="plasmid" evidence="1">
    <name>pCMC57_01</name>
</geneLocation>
<organism evidence="1">
    <name type="scientific">Kitasatospora sp. CMC57</name>
    <dbReference type="NCBI Taxonomy" id="3231513"/>
    <lineage>
        <taxon>Bacteria</taxon>
        <taxon>Bacillati</taxon>
        <taxon>Actinomycetota</taxon>
        <taxon>Actinomycetes</taxon>
        <taxon>Kitasatosporales</taxon>
        <taxon>Streptomycetaceae</taxon>
        <taxon>Kitasatospora</taxon>
    </lineage>
</organism>
<gene>
    <name evidence="1" type="ORF">KCMC57_63710</name>
</gene>
<dbReference type="EMBL" id="AP035882">
    <property type="protein sequence ID" value="BFP50003.1"/>
    <property type="molecule type" value="Genomic_DNA"/>
</dbReference>
<dbReference type="RefSeq" id="WP_407992395.1">
    <property type="nucleotide sequence ID" value="NZ_AP035882.1"/>
</dbReference>
<protein>
    <submittedName>
        <fullName evidence="1">Uncharacterized protein</fullName>
    </submittedName>
</protein>
<sequence length="145" mass="16015">MRLRQAHAITTTLAALEATFPDQVTASPTEHDDPSMAIVIDDDELMGCIECNDPDKPDRDTRAHSFSLVPGPGEFDITVEMWEGFPLWNPRVLIEQFTVWQLGTDNDPELTGKPGQQIADTITAKVRELEAPHVAAYNARATSRG</sequence>
<evidence type="ECO:0000313" key="1">
    <source>
        <dbReference type="EMBL" id="BFP50003.1"/>
    </source>
</evidence>
<proteinExistence type="predicted"/>